<gene>
    <name evidence="2" type="ORF">ACFFRI_11245</name>
</gene>
<proteinExistence type="predicted"/>
<feature type="compositionally biased region" description="Polar residues" evidence="1">
    <location>
        <begin position="1"/>
        <end position="12"/>
    </location>
</feature>
<evidence type="ECO:0000256" key="1">
    <source>
        <dbReference type="SAM" id="MobiDB-lite"/>
    </source>
</evidence>
<sequence length="59" mass="6017">MTNNESAGQVSEVQKMDPADADTPIDDSQGVAGNPDAPTPDELGEAGPNANPNKGQDTH</sequence>
<reference evidence="2 3" key="1">
    <citation type="submission" date="2024-09" db="EMBL/GenBank/DDBJ databases">
        <authorList>
            <person name="Sun Q."/>
            <person name="Mori K."/>
        </authorList>
    </citation>
    <scope>NUCLEOTIDE SEQUENCE [LARGE SCALE GENOMIC DNA]</scope>
    <source>
        <strain evidence="2 3">JCM 9626</strain>
    </source>
</reference>
<comment type="caution">
    <text evidence="2">The sequence shown here is derived from an EMBL/GenBank/DDBJ whole genome shotgun (WGS) entry which is preliminary data.</text>
</comment>
<evidence type="ECO:0000313" key="3">
    <source>
        <dbReference type="Proteomes" id="UP001589750"/>
    </source>
</evidence>
<accession>A0ABV5KC21</accession>
<feature type="compositionally biased region" description="Polar residues" evidence="1">
    <location>
        <begin position="50"/>
        <end position="59"/>
    </location>
</feature>
<dbReference type="EMBL" id="JBHMDG010000012">
    <property type="protein sequence ID" value="MFB9313618.1"/>
    <property type="molecule type" value="Genomic_DNA"/>
</dbReference>
<feature type="region of interest" description="Disordered" evidence="1">
    <location>
        <begin position="1"/>
        <end position="59"/>
    </location>
</feature>
<keyword evidence="3" id="KW-1185">Reference proteome</keyword>
<dbReference type="RefSeq" id="WP_140007778.1">
    <property type="nucleotide sequence ID" value="NZ_JBHMDG010000012.1"/>
</dbReference>
<dbReference type="Proteomes" id="UP001589750">
    <property type="component" value="Unassembled WGS sequence"/>
</dbReference>
<name>A0ABV5KC21_9ACTN</name>
<evidence type="ECO:0008006" key="4">
    <source>
        <dbReference type="Google" id="ProtNLM"/>
    </source>
</evidence>
<organism evidence="2 3">
    <name type="scientific">Nocardioides plantarum</name>
    <dbReference type="NCBI Taxonomy" id="29299"/>
    <lineage>
        <taxon>Bacteria</taxon>
        <taxon>Bacillati</taxon>
        <taxon>Actinomycetota</taxon>
        <taxon>Actinomycetes</taxon>
        <taxon>Propionibacteriales</taxon>
        <taxon>Nocardioidaceae</taxon>
        <taxon>Nocardioides</taxon>
    </lineage>
</organism>
<evidence type="ECO:0000313" key="2">
    <source>
        <dbReference type="EMBL" id="MFB9313618.1"/>
    </source>
</evidence>
<protein>
    <recommendedName>
        <fullName evidence="4">Sigma-like protein</fullName>
    </recommendedName>
</protein>